<dbReference type="EMBL" id="JAPUFD010000011">
    <property type="protein sequence ID" value="MDI1490105.1"/>
    <property type="molecule type" value="Genomic_DNA"/>
</dbReference>
<name>A0AA43QP99_9LECA</name>
<organism evidence="2 3">
    <name type="scientific">Ramalina farinacea</name>
    <dbReference type="NCBI Taxonomy" id="258253"/>
    <lineage>
        <taxon>Eukaryota</taxon>
        <taxon>Fungi</taxon>
        <taxon>Dikarya</taxon>
        <taxon>Ascomycota</taxon>
        <taxon>Pezizomycotina</taxon>
        <taxon>Lecanoromycetes</taxon>
        <taxon>OSLEUM clade</taxon>
        <taxon>Lecanoromycetidae</taxon>
        <taxon>Lecanorales</taxon>
        <taxon>Lecanorineae</taxon>
        <taxon>Ramalinaceae</taxon>
        <taxon>Ramalina</taxon>
    </lineage>
</organism>
<evidence type="ECO:0000313" key="2">
    <source>
        <dbReference type="EMBL" id="MDI1490105.1"/>
    </source>
</evidence>
<proteinExistence type="predicted"/>
<reference evidence="2" key="1">
    <citation type="journal article" date="2023" name="Genome Biol. Evol.">
        <title>First Whole Genome Sequence and Flow Cytometry Genome Size Data for the Lichen-Forming Fungus Ramalina farinacea (Ascomycota).</title>
        <authorList>
            <person name="Llewellyn T."/>
            <person name="Mian S."/>
            <person name="Hill R."/>
            <person name="Leitch I.J."/>
            <person name="Gaya E."/>
        </authorList>
    </citation>
    <scope>NUCLEOTIDE SEQUENCE</scope>
    <source>
        <strain evidence="2">LIQ254RAFAR</strain>
    </source>
</reference>
<keyword evidence="3" id="KW-1185">Reference proteome</keyword>
<dbReference type="Gene3D" id="3.40.50.150">
    <property type="entry name" value="Vaccinia Virus protein VP39"/>
    <property type="match status" value="1"/>
</dbReference>
<evidence type="ECO:0000313" key="3">
    <source>
        <dbReference type="Proteomes" id="UP001161017"/>
    </source>
</evidence>
<dbReference type="SUPFAM" id="SSF53335">
    <property type="entry name" value="S-adenosyl-L-methionine-dependent methyltransferases"/>
    <property type="match status" value="1"/>
</dbReference>
<accession>A0AA43QP99</accession>
<dbReference type="Proteomes" id="UP001161017">
    <property type="component" value="Unassembled WGS sequence"/>
</dbReference>
<sequence>MVGYTNKAHSAALAPSKRAPQRIGSPSSTDLARIQDNISLPNLHFEIDDYCSDWVYPPDHFDYIHVRRLYGTVGDWPEFYKECYEYEKTPHPSLASFDCIADSMPYSHLAPGAFLEHTETSVTLMSDDDSIPHGSAFQQSNALAIVCGQRFGKPMAIQNRIKGWITEAGFEDVVEEVFKWPLGDWPADPKLKDIGRWNATLWNLGIEGWSLRLLTQTHGWTADEVRRWNKDIRNQITARKSHGYQLV</sequence>
<comment type="caution">
    <text evidence="2">The sequence shown here is derived from an EMBL/GenBank/DDBJ whole genome shotgun (WGS) entry which is preliminary data.</text>
</comment>
<dbReference type="InterPro" id="IPR029063">
    <property type="entry name" value="SAM-dependent_MTases_sf"/>
</dbReference>
<gene>
    <name evidence="2" type="ORF">OHK93_001305</name>
</gene>
<dbReference type="AlphaFoldDB" id="A0AA43QP99"/>
<feature type="region of interest" description="Disordered" evidence="1">
    <location>
        <begin position="1"/>
        <end position="29"/>
    </location>
</feature>
<protein>
    <submittedName>
        <fullName evidence="2">Uncharacterized protein</fullName>
    </submittedName>
</protein>
<evidence type="ECO:0000256" key="1">
    <source>
        <dbReference type="SAM" id="MobiDB-lite"/>
    </source>
</evidence>